<feature type="transmembrane region" description="Helical" evidence="12">
    <location>
        <begin position="636"/>
        <end position="660"/>
    </location>
</feature>
<dbReference type="Pfam" id="PF01094">
    <property type="entry name" value="ANF_receptor"/>
    <property type="match status" value="1"/>
</dbReference>
<evidence type="ECO:0000256" key="2">
    <source>
        <dbReference type="ARBA" id="ARBA00022475"/>
    </source>
</evidence>
<dbReference type="AlphaFoldDB" id="A0A315VBI6"/>
<dbReference type="InterPro" id="IPR017978">
    <property type="entry name" value="GPCR_3_C"/>
</dbReference>
<evidence type="ECO:0000256" key="9">
    <source>
        <dbReference type="ARBA" id="ARBA00023180"/>
    </source>
</evidence>
<accession>A0A315VBI6</accession>
<dbReference type="FunFam" id="2.10.50.30:FF:000004">
    <property type="entry name" value="Taste receptor type 1 member 3-like protein"/>
    <property type="match status" value="1"/>
</dbReference>
<keyword evidence="9" id="KW-0325">Glycoprotein</keyword>
<keyword evidence="6" id="KW-0297">G-protein coupled receptor</keyword>
<keyword evidence="3 12" id="KW-0812">Transmembrane</keyword>
<dbReference type="GO" id="GO:0050909">
    <property type="term" value="P:sensory perception of taste"/>
    <property type="evidence" value="ECO:0007669"/>
    <property type="project" value="UniProtKB-ARBA"/>
</dbReference>
<dbReference type="Pfam" id="PF00003">
    <property type="entry name" value="7tm_3"/>
    <property type="match status" value="1"/>
</dbReference>
<protein>
    <recommendedName>
        <fullName evidence="13">G-protein coupled receptors family 3 profile domain-containing protein</fullName>
    </recommendedName>
</protein>
<keyword evidence="8" id="KW-0675">Receptor</keyword>
<dbReference type="Gene3D" id="2.10.50.30">
    <property type="entry name" value="GPCR, family 3, nine cysteines domain"/>
    <property type="match status" value="1"/>
</dbReference>
<keyword evidence="2" id="KW-1003">Cell membrane</keyword>
<dbReference type="PRINTS" id="PR00248">
    <property type="entry name" value="GPCRMGR"/>
</dbReference>
<dbReference type="STRING" id="33528.ENSGAFP00000028902"/>
<evidence type="ECO:0000256" key="3">
    <source>
        <dbReference type="ARBA" id="ARBA00022692"/>
    </source>
</evidence>
<comment type="subcellular location">
    <subcellularLocation>
        <location evidence="1">Cell membrane</location>
        <topology evidence="1">Multi-pass membrane protein</topology>
    </subcellularLocation>
</comment>
<dbReference type="PANTHER" id="PTHR24061">
    <property type="entry name" value="CALCIUM-SENSING RECEPTOR-RELATED"/>
    <property type="match status" value="1"/>
</dbReference>
<proteinExistence type="inferred from homology"/>
<dbReference type="Gene3D" id="3.40.50.2300">
    <property type="match status" value="2"/>
</dbReference>
<evidence type="ECO:0000256" key="6">
    <source>
        <dbReference type="ARBA" id="ARBA00023040"/>
    </source>
</evidence>
<evidence type="ECO:0000313" key="15">
    <source>
        <dbReference type="Proteomes" id="UP000250572"/>
    </source>
</evidence>
<evidence type="ECO:0000259" key="13">
    <source>
        <dbReference type="PROSITE" id="PS50259"/>
    </source>
</evidence>
<feature type="transmembrane region" description="Helical" evidence="12">
    <location>
        <begin position="566"/>
        <end position="591"/>
    </location>
</feature>
<feature type="transmembrane region" description="Helical" evidence="12">
    <location>
        <begin position="785"/>
        <end position="805"/>
    </location>
</feature>
<keyword evidence="7 12" id="KW-0472">Membrane</keyword>
<evidence type="ECO:0000256" key="11">
    <source>
        <dbReference type="ARBA" id="ARBA00038492"/>
    </source>
</evidence>
<dbReference type="EMBL" id="NHOQ01002481">
    <property type="protein sequence ID" value="PWA16341.1"/>
    <property type="molecule type" value="Genomic_DNA"/>
</dbReference>
<keyword evidence="10" id="KW-0807">Transducer</keyword>
<dbReference type="GO" id="GO:0004930">
    <property type="term" value="F:G protein-coupled receptor activity"/>
    <property type="evidence" value="ECO:0007669"/>
    <property type="project" value="UniProtKB-KW"/>
</dbReference>
<feature type="transmembrane region" description="Helical" evidence="12">
    <location>
        <begin position="603"/>
        <end position="624"/>
    </location>
</feature>
<evidence type="ECO:0000256" key="1">
    <source>
        <dbReference type="ARBA" id="ARBA00004651"/>
    </source>
</evidence>
<gene>
    <name evidence="14" type="ORF">CCH79_00004696</name>
</gene>
<dbReference type="InterPro" id="IPR038550">
    <property type="entry name" value="GPCR_3_9-Cys_sf"/>
</dbReference>
<comment type="similarity">
    <text evidence="11">Belongs to the G-protein coupled receptor 3 family. TAS1R subfamily.</text>
</comment>
<evidence type="ECO:0000256" key="7">
    <source>
        <dbReference type="ARBA" id="ARBA00023136"/>
    </source>
</evidence>
<evidence type="ECO:0000256" key="10">
    <source>
        <dbReference type="ARBA" id="ARBA00023224"/>
    </source>
</evidence>
<dbReference type="InterPro" id="IPR000337">
    <property type="entry name" value="GPCR_3"/>
</dbReference>
<evidence type="ECO:0000256" key="8">
    <source>
        <dbReference type="ARBA" id="ARBA00023170"/>
    </source>
</evidence>
<organism evidence="14 15">
    <name type="scientific">Gambusia affinis</name>
    <name type="common">Western mosquitofish</name>
    <name type="synonym">Heterandria affinis</name>
    <dbReference type="NCBI Taxonomy" id="33528"/>
    <lineage>
        <taxon>Eukaryota</taxon>
        <taxon>Metazoa</taxon>
        <taxon>Chordata</taxon>
        <taxon>Craniata</taxon>
        <taxon>Vertebrata</taxon>
        <taxon>Euteleostomi</taxon>
        <taxon>Actinopterygii</taxon>
        <taxon>Neopterygii</taxon>
        <taxon>Teleostei</taxon>
        <taxon>Neoteleostei</taxon>
        <taxon>Acanthomorphata</taxon>
        <taxon>Ovalentaria</taxon>
        <taxon>Atherinomorphae</taxon>
        <taxon>Cyprinodontiformes</taxon>
        <taxon>Poeciliidae</taxon>
        <taxon>Poeciliinae</taxon>
        <taxon>Gambusia</taxon>
    </lineage>
</organism>
<dbReference type="SUPFAM" id="SSF53822">
    <property type="entry name" value="Periplasmic binding protein-like I"/>
    <property type="match status" value="1"/>
</dbReference>
<dbReference type="PANTHER" id="PTHR24061:SF422">
    <property type="entry name" value="G-PROTEIN COUPLED RECEPTORS FAMILY 3 PROFILE DOMAIN-CONTAINING PROTEIN"/>
    <property type="match status" value="1"/>
</dbReference>
<dbReference type="FunFam" id="3.40.50.2300:FF:000016">
    <property type="entry name" value="Taste 1 receptor member 2"/>
    <property type="match status" value="1"/>
</dbReference>
<feature type="domain" description="G-protein coupled receptors family 3 profile" evidence="13">
    <location>
        <begin position="566"/>
        <end position="827"/>
    </location>
</feature>
<dbReference type="Proteomes" id="UP000250572">
    <property type="component" value="Unassembled WGS sequence"/>
</dbReference>
<dbReference type="PROSITE" id="PS50259">
    <property type="entry name" value="G_PROTEIN_RECEP_F3_4"/>
    <property type="match status" value="1"/>
</dbReference>
<keyword evidence="5 12" id="KW-1133">Transmembrane helix</keyword>
<feature type="transmembrane region" description="Helical" evidence="12">
    <location>
        <begin position="755"/>
        <end position="779"/>
    </location>
</feature>
<evidence type="ECO:0000256" key="4">
    <source>
        <dbReference type="ARBA" id="ARBA00022729"/>
    </source>
</evidence>
<evidence type="ECO:0000313" key="14">
    <source>
        <dbReference type="EMBL" id="PWA16341.1"/>
    </source>
</evidence>
<feature type="transmembrane region" description="Helical" evidence="12">
    <location>
        <begin position="723"/>
        <end position="743"/>
    </location>
</feature>
<sequence length="886" mass="98974">MIPKTTNFHTDKTISTSSNWFTAGSENTDLHAYLHGDVIIGGLFPIHQQTNRTTHPGPLTCEMLDTQTLLRTQVMIYSIQEINKRTPRLLPNLTLGYDIYDTCGDVSHAIQATLQLLKDQSDPQGCLIPASINSSLPEPETKVVIGERYSEVSIAVARVLAIPSVTQISYASTSEQLSLKYKFPTFLRTVSSDKHQTQAIYELVKTFSWQSVAIVGSTDEYGKYGTDNLLTLFNDNNICVDFVEILPDTFVKNCSTARNLLEKIYVSTAEAIILFTKDTNVRIILEAVVEENLNRTWIASDTWSTSSTILEITGIESIGPVFGFNFRQKEVPGFQDYVTSMFNGTTNNILSYYQTFTNSSKDDMKCNCANKTSGINCLYCYIDYDESYNIYLAVQVIAEGLRNLLKCNNQSCERTKFTAIELFHEIRNINVTVNDTKIYFDENGDPSLGYDILFWNTSASKAGVEKIKIGEYLPNENISFNKDLSQWRSTGNVSVFSCFKTCKPGQRMNLHHGKCCYTCVNCSSDEVSYGNDTSCRPCEANKFSPENQRYTCVNKTEEFLEWSDPFSIILVTTSAIAIIATAVIAIVIGLNCGTPIVKAIGGYLCYVEMASLLLGFCTTFTFIGKPTLNSCLGIPLFGISFSICISCILANLIQILLGFSFDPRVGSKIKKLNHPVAVVVIISGVQLGISLAWLFVLPRLPSEEQKDSTILYQCNMCEESKKFFAATIVYNSFWGVVCFIFAFKGRQLPDIYKNASLITVSMVLFLIIWIVFLPIYLTLEGKYKPAISSAAILISCFSILGCHLAPKCYIMLFRKELNNQSAITCWKVEQGGLLYRSWKALGADLLHILPKAAANMKTDTDHIQPQFLRPLQETATSFEGRTKLHT</sequence>
<dbReference type="InterPro" id="IPR001828">
    <property type="entry name" value="ANF_lig-bd_rcpt"/>
</dbReference>
<keyword evidence="15" id="KW-1185">Reference proteome</keyword>
<keyword evidence="4" id="KW-0732">Signal</keyword>
<evidence type="ECO:0000256" key="5">
    <source>
        <dbReference type="ARBA" id="ARBA00022989"/>
    </source>
</evidence>
<dbReference type="InterPro" id="IPR000068">
    <property type="entry name" value="GPCR_3_Ca_sens_rcpt-rel"/>
</dbReference>
<dbReference type="GO" id="GO:0005886">
    <property type="term" value="C:plasma membrane"/>
    <property type="evidence" value="ECO:0007669"/>
    <property type="project" value="UniProtKB-SubCell"/>
</dbReference>
<name>A0A315VBI6_GAMAF</name>
<comment type="caution">
    <text evidence="14">The sequence shown here is derived from an EMBL/GenBank/DDBJ whole genome shotgun (WGS) entry which is preliminary data.</text>
</comment>
<dbReference type="InterPro" id="IPR028082">
    <property type="entry name" value="Peripla_BP_I"/>
</dbReference>
<reference evidence="14 15" key="1">
    <citation type="journal article" date="2018" name="G3 (Bethesda)">
        <title>A High-Quality Reference Genome for the Invasive Mosquitofish Gambusia affinis Using a Chicago Library.</title>
        <authorList>
            <person name="Hoffberg S.L."/>
            <person name="Troendle N.J."/>
            <person name="Glenn T.C."/>
            <person name="Mahmud O."/>
            <person name="Louha S."/>
            <person name="Chalopin D."/>
            <person name="Bennetzen J.L."/>
            <person name="Mauricio R."/>
        </authorList>
    </citation>
    <scope>NUCLEOTIDE SEQUENCE [LARGE SCALE GENOMIC DNA]</scope>
    <source>
        <strain evidence="14">NE01/NJP1002.9</strain>
        <tissue evidence="14">Muscle</tissue>
    </source>
</reference>
<feature type="transmembrane region" description="Helical" evidence="12">
    <location>
        <begin position="672"/>
        <end position="696"/>
    </location>
</feature>
<evidence type="ECO:0000256" key="12">
    <source>
        <dbReference type="SAM" id="Phobius"/>
    </source>
</evidence>